<comment type="caution">
    <text evidence="1">The sequence shown here is derived from an EMBL/GenBank/DDBJ whole genome shotgun (WGS) entry which is preliminary data.</text>
</comment>
<evidence type="ECO:0000313" key="2">
    <source>
        <dbReference type="Proteomes" id="UP001208364"/>
    </source>
</evidence>
<sequence>MIASQTTLIRTYGTDGEFGNDNGSKNGNKKLTKEQAADLKSKAGLEKNPYILIFGAGHTSYKGSADEEKMYHVYCAIYQETKDSKPWFYDGKIWSHKYLWSKSGGANTKEEAGRAMYTKAENGINYNRMKGVKDSTKQDVKVQLYCAYIKGQSNAYDNVPGFWNDIRNKSN</sequence>
<gene>
    <name evidence="1" type="ORF">OCV55_10785</name>
</gene>
<proteinExistence type="predicted"/>
<name>A0ABT2SWB7_9FIRM</name>
<evidence type="ECO:0000313" key="1">
    <source>
        <dbReference type="EMBL" id="MCU6739144.1"/>
    </source>
</evidence>
<dbReference type="RefSeq" id="WP_147580612.1">
    <property type="nucleotide sequence ID" value="NZ_JAOQJR010000012.1"/>
</dbReference>
<dbReference type="Proteomes" id="UP001208364">
    <property type="component" value="Unassembled WGS sequence"/>
</dbReference>
<keyword evidence="2" id="KW-1185">Reference proteome</keyword>
<dbReference type="EMBL" id="JAOQJR010000012">
    <property type="protein sequence ID" value="MCU6739144.1"/>
    <property type="molecule type" value="Genomic_DNA"/>
</dbReference>
<organism evidence="1 2">
    <name type="scientific">[Clostridium] ammoniilyticum</name>
    <dbReference type="NCBI Taxonomy" id="2981784"/>
    <lineage>
        <taxon>Bacteria</taxon>
        <taxon>Bacillati</taxon>
        <taxon>Bacillota</taxon>
        <taxon>Erysipelotrichia</taxon>
        <taxon>Erysipelotrichales</taxon>
        <taxon>Coprobacillaceae</taxon>
        <taxon>Faecalibacillus</taxon>
    </lineage>
</organism>
<reference evidence="1 2" key="1">
    <citation type="journal article" date="2021" name="ISME Commun">
        <title>Automated analysis of genomic sequences facilitates high-throughput and comprehensive description of bacteria.</title>
        <authorList>
            <person name="Hitch T.C.A."/>
        </authorList>
    </citation>
    <scope>NUCLEOTIDE SEQUENCE [LARGE SCALE GENOMIC DNA]</scope>
    <source>
        <strain evidence="1 2">H4_15</strain>
    </source>
</reference>
<accession>A0ABT2SWB7</accession>
<protein>
    <submittedName>
        <fullName evidence="1">Uncharacterized protein</fullName>
    </submittedName>
</protein>